<evidence type="ECO:0000256" key="4">
    <source>
        <dbReference type="ARBA" id="ARBA00023054"/>
    </source>
</evidence>
<dbReference type="eggNOG" id="KOG2176">
    <property type="taxonomic scope" value="Eukaryota"/>
</dbReference>
<dbReference type="InterPro" id="IPR046361">
    <property type="entry name" value="EXOC6/Sec15_C"/>
</dbReference>
<keyword evidence="3 5" id="KW-0268">Exocytosis</keyword>
<evidence type="ECO:0000313" key="9">
    <source>
        <dbReference type="EMBL" id="AET38299.1"/>
    </source>
</evidence>
<dbReference type="GO" id="GO:0000131">
    <property type="term" value="C:incipient cellular bud site"/>
    <property type="evidence" value="ECO:0007669"/>
    <property type="project" value="EnsemblFungi"/>
</dbReference>
<sequence>MSAQLDQDSQSQLSQELQKVLLTAEFNILQHDDASLTDSRDDLLSISDEAFDRWVPYLRQAVESSQLGMVVEELYISVEENFQSLETQILQDSQVNNNLTTSLNEIEQIQGLVESHLQGQVVELQTQLSTSINDVVSRKQSLTVNRRTSIKISESIILIEKIFQMLELTNKCQELIKDGNFYKALQNLDKLERIYIHDFKNYKFEFLTGIYSSIPNMKKIIKDETINLIKRSLSSNLEKTLSLVGQTYFKVYNDELLPHWLEMKKSMKLTNYKFNSPVEISLRENTFLNSLDLENFCKLDEFHDSIIIFESLKETKYLCDEFMKEYDFRKVKLVYPLDWKSTTTMSHSTNKQVDSFYEQLELPFIKDYLLKILGFLLYDRYLHKSTDYFFAHNTYTITEEFWEQLTNKVSPHLSKFIKEKLTTEAQLIEFKNFLGIFIAILENMKLNSESMYKIQIMVFEKYCSLLTHIFDKEFTLLLNDDDFMPLTINDKNLYDKVMKICWMKPETAGIIKQDNSEAFTATLPFSPLYPMTCTLIKKSYAKMVVFLNTFFQHDLSHLNIILIKTIDDIFFKFVNHSIRSKLDTTSREEIAQILINLDYFIVAAKEFSVVMTKENITQNPDIEIRLSSIKQLMDTKKYAETKLIELIDSKVTDLMEFVELDWTTEEIRDEPGLSIRDIAQFLEMMFTSTLANLPYSIKSLLIFREFDQLTRKFLEFLLHDTPAYITPQSVLNFETDMKFLESVISKIFPNEGSTESSPDTSPSTPTTPLADCFNNRSPNTIESNVRSLFSTFTDLNQHILFIKSNNFEEYKDSSIRMRKYPRIKPEVANMLMNKISRPLTATTDGDNTTISDYSIASNGRFAKFFNRGG</sequence>
<evidence type="ECO:0000256" key="5">
    <source>
        <dbReference type="PIRNR" id="PIRNR025007"/>
    </source>
</evidence>
<dbReference type="GO" id="GO:0031267">
    <property type="term" value="F:small GTPase binding"/>
    <property type="evidence" value="ECO:0007669"/>
    <property type="project" value="EnsemblFungi"/>
</dbReference>
<dbReference type="PANTHER" id="PTHR12702:SF0">
    <property type="entry name" value="EXOCYST COMPLEX COMPONENT 6"/>
    <property type="match status" value="1"/>
</dbReference>
<dbReference type="Pfam" id="PF20651">
    <property type="entry name" value="EXOC6_Sec15_N"/>
    <property type="match status" value="1"/>
</dbReference>
<dbReference type="Proteomes" id="UP000006790">
    <property type="component" value="Chromosome 2"/>
</dbReference>
<dbReference type="PIRSF" id="PIRSF025007">
    <property type="entry name" value="Sec15"/>
    <property type="match status" value="1"/>
</dbReference>
<dbReference type="InterPro" id="IPR042044">
    <property type="entry name" value="EXOC6PINT-1/Sec15/Tip20_C_dom2"/>
</dbReference>
<dbReference type="GO" id="GO:0016020">
    <property type="term" value="C:membrane"/>
    <property type="evidence" value="ECO:0007669"/>
    <property type="project" value="TreeGrafter"/>
</dbReference>
<comment type="function">
    <text evidence="5">Component of the exocyst complex involved in the docking of exocytic vesicles with fusion sites on the plasma membrane.</text>
</comment>
<dbReference type="Gene3D" id="1.20.58.670">
    <property type="entry name" value="Dsl1p vesicle tethering complex, Tip20p subunit, domain D"/>
    <property type="match status" value="1"/>
</dbReference>
<proteinExistence type="inferred from homology"/>
<accession>G8JQG6</accession>
<keyword evidence="4" id="KW-0175">Coiled coil</keyword>
<dbReference type="EMBL" id="CP002498">
    <property type="protein sequence ID" value="AET38299.1"/>
    <property type="molecule type" value="Genomic_DNA"/>
</dbReference>
<evidence type="ECO:0000256" key="6">
    <source>
        <dbReference type="SAM" id="MobiDB-lite"/>
    </source>
</evidence>
<dbReference type="AlphaFoldDB" id="G8JQG6"/>
<dbReference type="OMA" id="NAVMGIN"/>
<dbReference type="InterPro" id="IPR042045">
    <property type="entry name" value="EXOC6/Sec15_C_dom1"/>
</dbReference>
<name>G8JQG6_ERECY</name>
<keyword evidence="2 5" id="KW-0813">Transport</keyword>
<dbReference type="RefSeq" id="XP_003645116.1">
    <property type="nucleotide sequence ID" value="XM_003645068.1"/>
</dbReference>
<dbReference type="GO" id="GO:0005934">
    <property type="term" value="C:cellular bud tip"/>
    <property type="evidence" value="ECO:0007669"/>
    <property type="project" value="EnsemblFungi"/>
</dbReference>
<dbReference type="InParanoid" id="G8JQG6"/>
<dbReference type="GO" id="GO:0006893">
    <property type="term" value="P:Golgi to plasma membrane transport"/>
    <property type="evidence" value="ECO:0007669"/>
    <property type="project" value="EnsemblFungi"/>
</dbReference>
<dbReference type="GeneID" id="11468342"/>
<evidence type="ECO:0000313" key="10">
    <source>
        <dbReference type="Proteomes" id="UP000006790"/>
    </source>
</evidence>
<dbReference type="Gene3D" id="1.10.357.30">
    <property type="entry name" value="Exocyst complex subunit Sec15 C-terminal domain, N-terminal subdomain"/>
    <property type="match status" value="1"/>
</dbReference>
<dbReference type="KEGG" id="erc:Ecym_2583"/>
<gene>
    <name evidence="9" type="ordered locus">Ecym_2583</name>
</gene>
<dbReference type="GO" id="GO:0005935">
    <property type="term" value="C:cellular bud neck"/>
    <property type="evidence" value="ECO:0007669"/>
    <property type="project" value="EnsemblFungi"/>
</dbReference>
<evidence type="ECO:0000256" key="1">
    <source>
        <dbReference type="ARBA" id="ARBA00007944"/>
    </source>
</evidence>
<dbReference type="PANTHER" id="PTHR12702">
    <property type="entry name" value="SEC15"/>
    <property type="match status" value="1"/>
</dbReference>
<feature type="region of interest" description="Disordered" evidence="6">
    <location>
        <begin position="750"/>
        <end position="775"/>
    </location>
</feature>
<keyword evidence="10" id="KW-1185">Reference proteome</keyword>
<dbReference type="InterPro" id="IPR048359">
    <property type="entry name" value="EXOC6_Sec15_N"/>
</dbReference>
<feature type="domain" description="Exocyst complex subunit EXOC6/Sec15 C-terminal" evidence="7">
    <location>
        <begin position="451"/>
        <end position="834"/>
    </location>
</feature>
<dbReference type="GO" id="GO:0006886">
    <property type="term" value="P:intracellular protein transport"/>
    <property type="evidence" value="ECO:0007669"/>
    <property type="project" value="InterPro"/>
</dbReference>
<evidence type="ECO:0000256" key="3">
    <source>
        <dbReference type="ARBA" id="ARBA00022483"/>
    </source>
</evidence>
<dbReference type="Pfam" id="PF04091">
    <property type="entry name" value="Sec15_C"/>
    <property type="match status" value="1"/>
</dbReference>
<evidence type="ECO:0000259" key="7">
    <source>
        <dbReference type="Pfam" id="PF04091"/>
    </source>
</evidence>
<dbReference type="GO" id="GO:0090522">
    <property type="term" value="P:vesicle tethering involved in exocytosis"/>
    <property type="evidence" value="ECO:0007669"/>
    <property type="project" value="UniProtKB-UniRule"/>
</dbReference>
<comment type="similarity">
    <text evidence="1 5">Belongs to the SEC15 family.</text>
</comment>
<dbReference type="GO" id="GO:0000145">
    <property type="term" value="C:exocyst"/>
    <property type="evidence" value="ECO:0007669"/>
    <property type="project" value="UniProtKB-UniRule"/>
</dbReference>
<dbReference type="HOGENOM" id="CLU_009437_1_0_1"/>
<dbReference type="InterPro" id="IPR007225">
    <property type="entry name" value="EXOC6/Sec15"/>
</dbReference>
<protein>
    <recommendedName>
        <fullName evidence="5">Exocyst complex component SEC15</fullName>
    </recommendedName>
</protein>
<evidence type="ECO:0000256" key="2">
    <source>
        <dbReference type="ARBA" id="ARBA00022448"/>
    </source>
</evidence>
<reference evidence="10" key="1">
    <citation type="journal article" date="2012" name="G3 (Bethesda)">
        <title>Pichia sorbitophila, an interspecies yeast hybrid reveals early steps of genome resolution following polyploidization.</title>
        <authorList>
            <person name="Leh Louis V."/>
            <person name="Despons L."/>
            <person name="Friedrich A."/>
            <person name="Martin T."/>
            <person name="Durrens P."/>
            <person name="Casaregola S."/>
            <person name="Neuveglise C."/>
            <person name="Fairhead C."/>
            <person name="Marck C."/>
            <person name="Cruz J.A."/>
            <person name="Straub M.L."/>
            <person name="Kugler V."/>
            <person name="Sacerdot C."/>
            <person name="Uzunov Z."/>
            <person name="Thierry A."/>
            <person name="Weiss S."/>
            <person name="Bleykasten C."/>
            <person name="De Montigny J."/>
            <person name="Jacques N."/>
            <person name="Jung P."/>
            <person name="Lemaire M."/>
            <person name="Mallet S."/>
            <person name="Morel G."/>
            <person name="Richard G.F."/>
            <person name="Sarkar A."/>
            <person name="Savel G."/>
            <person name="Schacherer J."/>
            <person name="Seret M.L."/>
            <person name="Talla E."/>
            <person name="Samson G."/>
            <person name="Jubin C."/>
            <person name="Poulain J."/>
            <person name="Vacherie B."/>
            <person name="Barbe V."/>
            <person name="Pelletier E."/>
            <person name="Sherman D.J."/>
            <person name="Westhof E."/>
            <person name="Weissenbach J."/>
            <person name="Baret P.V."/>
            <person name="Wincker P."/>
            <person name="Gaillardin C."/>
            <person name="Dujon B."/>
            <person name="Souciet J.L."/>
        </authorList>
    </citation>
    <scope>NUCLEOTIDE SEQUENCE [LARGE SCALE GENOMIC DNA]</scope>
    <source>
        <strain evidence="10">CBS 270.75 / DBVPG 7215 / KCTC 17166 / NRRL Y-17582</strain>
    </source>
</reference>
<dbReference type="OrthoDB" id="10267033at2759"/>
<feature type="domain" description="Exocyst complex component EXOC6/Sec15 N-terminal" evidence="8">
    <location>
        <begin position="74"/>
        <end position="249"/>
    </location>
</feature>
<dbReference type="FunCoup" id="G8JQG6">
    <property type="interactions" value="521"/>
</dbReference>
<feature type="compositionally biased region" description="Low complexity" evidence="6">
    <location>
        <begin position="753"/>
        <end position="768"/>
    </location>
</feature>
<organism evidence="9 10">
    <name type="scientific">Eremothecium cymbalariae (strain CBS 270.75 / DBVPG 7215 / KCTC 17166 / NRRL Y-17582)</name>
    <name type="common">Yeast</name>
    <dbReference type="NCBI Taxonomy" id="931890"/>
    <lineage>
        <taxon>Eukaryota</taxon>
        <taxon>Fungi</taxon>
        <taxon>Dikarya</taxon>
        <taxon>Ascomycota</taxon>
        <taxon>Saccharomycotina</taxon>
        <taxon>Saccharomycetes</taxon>
        <taxon>Saccharomycetales</taxon>
        <taxon>Saccharomycetaceae</taxon>
        <taxon>Eremothecium</taxon>
    </lineage>
</organism>
<evidence type="ECO:0000259" key="8">
    <source>
        <dbReference type="Pfam" id="PF20651"/>
    </source>
</evidence>
<dbReference type="STRING" id="931890.G8JQG6"/>